<name>A0A0C3EUU1_PILCF</name>
<dbReference type="InParanoid" id="A0A0C3EUU1"/>
<dbReference type="AlphaFoldDB" id="A0A0C3EUU1"/>
<sequence>MRTPVPVQTPRTKITPETVTKDTKVDVPVTVINVSFRQGGMVSHVRSGRRLNLLKVTGHAVHDDQTVST</sequence>
<dbReference type="Proteomes" id="UP000054166">
    <property type="component" value="Unassembled WGS sequence"/>
</dbReference>
<reference evidence="2" key="2">
    <citation type="submission" date="2015-01" db="EMBL/GenBank/DDBJ databases">
        <title>Evolutionary Origins and Diversification of the Mycorrhizal Mutualists.</title>
        <authorList>
            <consortium name="DOE Joint Genome Institute"/>
            <consortium name="Mycorrhizal Genomics Consortium"/>
            <person name="Kohler A."/>
            <person name="Kuo A."/>
            <person name="Nagy L.G."/>
            <person name="Floudas D."/>
            <person name="Copeland A."/>
            <person name="Barry K.W."/>
            <person name="Cichocki N."/>
            <person name="Veneault-Fourrey C."/>
            <person name="LaButti K."/>
            <person name="Lindquist E.A."/>
            <person name="Lipzen A."/>
            <person name="Lundell T."/>
            <person name="Morin E."/>
            <person name="Murat C."/>
            <person name="Riley R."/>
            <person name="Ohm R."/>
            <person name="Sun H."/>
            <person name="Tunlid A."/>
            <person name="Henrissat B."/>
            <person name="Grigoriev I.V."/>
            <person name="Hibbett D.S."/>
            <person name="Martin F."/>
        </authorList>
    </citation>
    <scope>NUCLEOTIDE SEQUENCE [LARGE SCALE GENOMIC DNA]</scope>
    <source>
        <strain evidence="2">F 1598</strain>
    </source>
</reference>
<gene>
    <name evidence="1" type="ORF">PILCRDRAFT_830262</name>
</gene>
<protein>
    <submittedName>
        <fullName evidence="1">Uncharacterized protein</fullName>
    </submittedName>
</protein>
<dbReference type="EMBL" id="KN833268">
    <property type="protein sequence ID" value="KIM71576.1"/>
    <property type="molecule type" value="Genomic_DNA"/>
</dbReference>
<evidence type="ECO:0000313" key="2">
    <source>
        <dbReference type="Proteomes" id="UP000054166"/>
    </source>
</evidence>
<organism evidence="1 2">
    <name type="scientific">Piloderma croceum (strain F 1598)</name>
    <dbReference type="NCBI Taxonomy" id="765440"/>
    <lineage>
        <taxon>Eukaryota</taxon>
        <taxon>Fungi</taxon>
        <taxon>Dikarya</taxon>
        <taxon>Basidiomycota</taxon>
        <taxon>Agaricomycotina</taxon>
        <taxon>Agaricomycetes</taxon>
        <taxon>Agaricomycetidae</taxon>
        <taxon>Atheliales</taxon>
        <taxon>Atheliaceae</taxon>
        <taxon>Piloderma</taxon>
    </lineage>
</organism>
<reference evidence="1 2" key="1">
    <citation type="submission" date="2014-04" db="EMBL/GenBank/DDBJ databases">
        <authorList>
            <consortium name="DOE Joint Genome Institute"/>
            <person name="Kuo A."/>
            <person name="Tarkka M."/>
            <person name="Buscot F."/>
            <person name="Kohler A."/>
            <person name="Nagy L.G."/>
            <person name="Floudas D."/>
            <person name="Copeland A."/>
            <person name="Barry K.W."/>
            <person name="Cichocki N."/>
            <person name="Veneault-Fourrey C."/>
            <person name="LaButti K."/>
            <person name="Lindquist E.A."/>
            <person name="Lipzen A."/>
            <person name="Lundell T."/>
            <person name="Morin E."/>
            <person name="Murat C."/>
            <person name="Sun H."/>
            <person name="Tunlid A."/>
            <person name="Henrissat B."/>
            <person name="Grigoriev I.V."/>
            <person name="Hibbett D.S."/>
            <person name="Martin F."/>
            <person name="Nordberg H.P."/>
            <person name="Cantor M.N."/>
            <person name="Hua S.X."/>
        </authorList>
    </citation>
    <scope>NUCLEOTIDE SEQUENCE [LARGE SCALE GENOMIC DNA]</scope>
    <source>
        <strain evidence="1 2">F 1598</strain>
    </source>
</reference>
<accession>A0A0C3EUU1</accession>
<proteinExistence type="predicted"/>
<keyword evidence="2" id="KW-1185">Reference proteome</keyword>
<evidence type="ECO:0000313" key="1">
    <source>
        <dbReference type="EMBL" id="KIM71576.1"/>
    </source>
</evidence>
<dbReference type="HOGENOM" id="CLU_2776842_0_0_1"/>